<dbReference type="AlphaFoldDB" id="A0A1J5RJC1"/>
<dbReference type="GO" id="GO:0022857">
    <property type="term" value="F:transmembrane transporter activity"/>
    <property type="evidence" value="ECO:0007669"/>
    <property type="project" value="InterPro"/>
</dbReference>
<evidence type="ECO:0000256" key="2">
    <source>
        <dbReference type="ARBA" id="ARBA00022448"/>
    </source>
</evidence>
<dbReference type="Gene3D" id="2.40.50.100">
    <property type="match status" value="1"/>
</dbReference>
<dbReference type="InterPro" id="IPR051909">
    <property type="entry name" value="MFP_Cation_Efflux"/>
</dbReference>
<evidence type="ECO:0000259" key="4">
    <source>
        <dbReference type="Pfam" id="PF25967"/>
    </source>
</evidence>
<dbReference type="InterPro" id="IPR058647">
    <property type="entry name" value="BSH_CzcB-like"/>
</dbReference>
<dbReference type="Pfam" id="PF25954">
    <property type="entry name" value="Beta-barrel_RND_2"/>
    <property type="match status" value="1"/>
</dbReference>
<dbReference type="Pfam" id="PF25967">
    <property type="entry name" value="RND-MFP_C"/>
    <property type="match status" value="1"/>
</dbReference>
<dbReference type="NCBIfam" id="TIGR01730">
    <property type="entry name" value="RND_mfp"/>
    <property type="match status" value="1"/>
</dbReference>
<dbReference type="InterPro" id="IPR058627">
    <property type="entry name" value="MdtA-like_C"/>
</dbReference>
<dbReference type="FunFam" id="2.40.30.170:FF:000010">
    <property type="entry name" value="Efflux RND transporter periplasmic adaptor subunit"/>
    <property type="match status" value="1"/>
</dbReference>
<evidence type="ECO:0000256" key="1">
    <source>
        <dbReference type="ARBA" id="ARBA00009477"/>
    </source>
</evidence>
<reference evidence="6" key="1">
    <citation type="submission" date="2016-10" db="EMBL/GenBank/DDBJ databases">
        <title>Sequence of Gallionella enrichment culture.</title>
        <authorList>
            <person name="Poehlein A."/>
            <person name="Muehling M."/>
            <person name="Daniel R."/>
        </authorList>
    </citation>
    <scope>NUCLEOTIDE SEQUENCE</scope>
</reference>
<name>A0A1J5RJC1_9ZZZZ</name>
<feature type="domain" description="CusB-like beta-barrel" evidence="3">
    <location>
        <begin position="251"/>
        <end position="326"/>
    </location>
</feature>
<evidence type="ECO:0000259" key="5">
    <source>
        <dbReference type="Pfam" id="PF25973"/>
    </source>
</evidence>
<dbReference type="Gene3D" id="1.10.287.470">
    <property type="entry name" value="Helix hairpin bin"/>
    <property type="match status" value="1"/>
</dbReference>
<dbReference type="PANTHER" id="PTHR30097">
    <property type="entry name" value="CATION EFFLUX SYSTEM PROTEIN CUSB"/>
    <property type="match status" value="1"/>
</dbReference>
<gene>
    <name evidence="6" type="primary">ttgG_2</name>
    <name evidence="6" type="ORF">GALL_225150</name>
</gene>
<dbReference type="Pfam" id="PF25973">
    <property type="entry name" value="BSH_CzcB"/>
    <property type="match status" value="1"/>
</dbReference>
<evidence type="ECO:0000259" key="3">
    <source>
        <dbReference type="Pfam" id="PF25954"/>
    </source>
</evidence>
<organism evidence="6">
    <name type="scientific">mine drainage metagenome</name>
    <dbReference type="NCBI Taxonomy" id="410659"/>
    <lineage>
        <taxon>unclassified sequences</taxon>
        <taxon>metagenomes</taxon>
        <taxon>ecological metagenomes</taxon>
    </lineage>
</organism>
<dbReference type="EMBL" id="MLJW01000165">
    <property type="protein sequence ID" value="OIQ95546.1"/>
    <property type="molecule type" value="Genomic_DNA"/>
</dbReference>
<accession>A0A1J5RJC1</accession>
<proteinExistence type="inferred from homology"/>
<dbReference type="Gene3D" id="2.40.420.20">
    <property type="match status" value="1"/>
</dbReference>
<feature type="domain" description="CzcB-like barrel-sandwich hybrid" evidence="5">
    <location>
        <begin position="97"/>
        <end position="248"/>
    </location>
</feature>
<dbReference type="InterPro" id="IPR058792">
    <property type="entry name" value="Beta-barrel_RND_2"/>
</dbReference>
<dbReference type="Gene3D" id="2.40.30.170">
    <property type="match status" value="1"/>
</dbReference>
<evidence type="ECO:0000313" key="6">
    <source>
        <dbReference type="EMBL" id="OIQ95546.1"/>
    </source>
</evidence>
<dbReference type="SUPFAM" id="SSF111369">
    <property type="entry name" value="HlyD-like secretion proteins"/>
    <property type="match status" value="1"/>
</dbReference>
<dbReference type="GO" id="GO:0016020">
    <property type="term" value="C:membrane"/>
    <property type="evidence" value="ECO:0007669"/>
    <property type="project" value="InterPro"/>
</dbReference>
<comment type="caution">
    <text evidence="6">The sequence shown here is derived from an EMBL/GenBank/DDBJ whole genome shotgun (WGS) entry which is preliminary data.</text>
</comment>
<feature type="domain" description="Multidrug resistance protein MdtA-like C-terminal permuted SH3" evidence="4">
    <location>
        <begin position="333"/>
        <end position="391"/>
    </location>
</feature>
<comment type="similarity">
    <text evidence="1">Belongs to the membrane fusion protein (MFP) (TC 8.A.1) family.</text>
</comment>
<keyword evidence="2" id="KW-0813">Transport</keyword>
<sequence>MTMMKNRSPYGSSPARGRPKFPRGLALAFMAVAALVSIAGCSRQTDSQPQTAPAPARDVSLTAAQRQHIQLYTVAPSRFRRTIETTGAVDFDNDRATSVLAPFSGPVARLLVSTGAHVTKGEPLAVVDSPDFASAVSSYRKALATARTARRLADLDQDLIRHQGISRREEDQAQTDAANAEADRDAALQALVSLNVDPQVIKDIHAGRAISRIEGTIRAPIAGTVVEKLITPGQLLTAGTTPCFTVADLSRVWVMAQLFGPDLAAVKVGDPAEVKTGIATKSFSGTVDNISALVDPGTRAVAVRVAVANPGDFLKKQMYVRVLIHSRHDSTGLLVPVSAILRDDENLPFVYVAQPDGSYARRRVTLGDRVGDRYDVSAGLRAGDRIVVEGAIFLQFMQSQ</sequence>
<protein>
    <submittedName>
        <fullName evidence="6">Toluene efflux pump periplasmic linker protein TtgG</fullName>
    </submittedName>
</protein>
<dbReference type="InterPro" id="IPR006143">
    <property type="entry name" value="RND_pump_MFP"/>
</dbReference>